<keyword evidence="2" id="KW-0812">Transmembrane</keyword>
<gene>
    <name evidence="3" type="ORF">CF392_10635</name>
</gene>
<evidence type="ECO:0000256" key="2">
    <source>
        <dbReference type="SAM" id="Phobius"/>
    </source>
</evidence>
<feature type="transmembrane region" description="Helical" evidence="2">
    <location>
        <begin position="311"/>
        <end position="333"/>
    </location>
</feature>
<feature type="region of interest" description="Disordered" evidence="1">
    <location>
        <begin position="413"/>
        <end position="469"/>
    </location>
</feature>
<feature type="compositionally biased region" description="Basic and acidic residues" evidence="1">
    <location>
        <begin position="413"/>
        <end position="437"/>
    </location>
</feature>
<keyword evidence="2" id="KW-1133">Transmembrane helix</keyword>
<feature type="transmembrane region" description="Helical" evidence="2">
    <location>
        <begin position="109"/>
        <end position="132"/>
    </location>
</feature>
<comment type="caution">
    <text evidence="3">The sequence shown here is derived from an EMBL/GenBank/DDBJ whole genome shotgun (WGS) entry which is preliminary data.</text>
</comment>
<keyword evidence="4" id="KW-1185">Reference proteome</keyword>
<accession>A0A2A2I1K1</accession>
<dbReference type="AlphaFoldDB" id="A0A2A2I1K1"/>
<keyword evidence="2" id="KW-0472">Membrane</keyword>
<dbReference type="EMBL" id="NMPM01000059">
    <property type="protein sequence ID" value="PAV25482.1"/>
    <property type="molecule type" value="Genomic_DNA"/>
</dbReference>
<feature type="transmembrane region" description="Helical" evidence="2">
    <location>
        <begin position="12"/>
        <end position="32"/>
    </location>
</feature>
<reference evidence="3 4" key="1">
    <citation type="submission" date="2017-07" db="EMBL/GenBank/DDBJ databases">
        <title>Tamlnaduibacter salinus (Mi-7) genome sequencing.</title>
        <authorList>
            <person name="Verma A."/>
            <person name="Krishnamurthi S."/>
        </authorList>
    </citation>
    <scope>NUCLEOTIDE SEQUENCE [LARGE SCALE GENOMIC DNA]</scope>
    <source>
        <strain evidence="3 4">Mi-7</strain>
    </source>
</reference>
<sequence>MDSVLSFMNEYRIILGAIVLTLIALLVVKKFWDTVSFFVLRMKMNAPVLGKINRLAKNPAREDSGWFHSEKDLCSEFRPFYQDVNKSAAFYENCKNYLRKVGELGRKNLGMFGWAIICVMVFIEAMGFSYVLAGFTIPGASESLQQQGAIGIALLISGLLVYLTHATGHELYKNTLLKKIRVWWQQSDADDRMEPNNKVTLANDEVDDNDPAWRNMLSRISTNAEAKPSYKLTVITSIFVILVAIGATYVRGQVLEQMLIEEHSVTDIGSAPSASADPYATEVPAELVADQQEVDATTSEQVQERKLKGGWATFIVLAVIFIFLQILGVVIGIKTGFAGEESGIAHKYSHKFKNREEFESYHERKRNLIAQVAQRNLTKLQALMAKKLSQTATNKQMLQTLESGNGRTFLQYTRKDSKDQGQHDIEQAQERKQRDSQIAKIQSSKPASTAPAAASEPVEADSESHGFSEKEIAKWQEKLGWDRARVIDLLVKQRQKKEVEKKQVSEEEALRMMEEESK</sequence>
<dbReference type="Proteomes" id="UP000218332">
    <property type="component" value="Unassembled WGS sequence"/>
</dbReference>
<evidence type="ECO:0000313" key="3">
    <source>
        <dbReference type="EMBL" id="PAV25482.1"/>
    </source>
</evidence>
<name>A0A2A2I1K1_9GAMM</name>
<protein>
    <submittedName>
        <fullName evidence="3">Uncharacterized protein</fullName>
    </submittedName>
</protein>
<feature type="transmembrane region" description="Helical" evidence="2">
    <location>
        <begin position="144"/>
        <end position="163"/>
    </location>
</feature>
<feature type="transmembrane region" description="Helical" evidence="2">
    <location>
        <begin position="229"/>
        <end position="250"/>
    </location>
</feature>
<evidence type="ECO:0000313" key="4">
    <source>
        <dbReference type="Proteomes" id="UP000218332"/>
    </source>
</evidence>
<proteinExistence type="predicted"/>
<dbReference type="RefSeq" id="WP_095611444.1">
    <property type="nucleotide sequence ID" value="NZ_NMPM01000059.1"/>
</dbReference>
<evidence type="ECO:0000256" key="1">
    <source>
        <dbReference type="SAM" id="MobiDB-lite"/>
    </source>
</evidence>
<feature type="region of interest" description="Disordered" evidence="1">
    <location>
        <begin position="497"/>
        <end position="518"/>
    </location>
</feature>
<feature type="compositionally biased region" description="Low complexity" evidence="1">
    <location>
        <begin position="443"/>
        <end position="457"/>
    </location>
</feature>
<organism evidence="3 4">
    <name type="scientific">Tamilnaduibacter salinus</name>
    <dbReference type="NCBI Taxonomy" id="1484056"/>
    <lineage>
        <taxon>Bacteria</taxon>
        <taxon>Pseudomonadati</taxon>
        <taxon>Pseudomonadota</taxon>
        <taxon>Gammaproteobacteria</taxon>
        <taxon>Pseudomonadales</taxon>
        <taxon>Marinobacteraceae</taxon>
        <taxon>Tamilnaduibacter</taxon>
    </lineage>
</organism>